<dbReference type="EMBL" id="JN867591">
    <property type="protein sequence ID" value="AEX99479.1"/>
    <property type="molecule type" value="Genomic_DNA"/>
</dbReference>
<sequence>MFICFLSYFF</sequence>
<keyword evidence="1" id="KW-0689">Ribosomal protein</keyword>
<gene>
    <name evidence="1" type="primary">rps7</name>
    <name evidence="1" type="ORF">Taxchi_Cp064</name>
</gene>
<keyword evidence="1" id="KW-0687">Ribonucleoprotein</keyword>
<keyword evidence="1" id="KW-0150">Chloroplast</keyword>
<evidence type="ECO:0000313" key="1">
    <source>
        <dbReference type="EMBL" id="AEX99479.1"/>
    </source>
</evidence>
<proteinExistence type="predicted"/>
<organism evidence="1">
    <name type="scientific">Taxus wallichiana var. mairei</name>
    <name type="common">Maire's yew</name>
    <name type="synonym">Taxus mairei</name>
    <dbReference type="NCBI Taxonomy" id="120273"/>
    <lineage>
        <taxon>Eukaryota</taxon>
        <taxon>Viridiplantae</taxon>
        <taxon>Streptophyta</taxon>
        <taxon>Embryophyta</taxon>
        <taxon>Tracheophyta</taxon>
        <taxon>Spermatophyta</taxon>
        <taxon>Pinopsida</taxon>
        <taxon>Pinidae</taxon>
        <taxon>Conifers II</taxon>
        <taxon>Cupressales</taxon>
        <taxon>Taxaceae</taxon>
        <taxon>Taxus</taxon>
    </lineage>
</organism>
<protein>
    <submittedName>
        <fullName evidence="1">Ribosomal protein S7</fullName>
    </submittedName>
</protein>
<accession>L7NPF9</accession>
<reference evidence="1" key="1">
    <citation type="submission" date="2011-10" db="EMBL/GenBank/DDBJ databases">
        <title>High-throughput multiplex sequencing reveals the prospect of chloroplast genomes as a plant super-barcode.</title>
        <authorList>
            <person name="Li X."/>
            <person name="Li Q."/>
            <person name="Lin X."/>
            <person name="Hu Z."/>
            <person name="Chen S."/>
        </authorList>
    </citation>
    <scope>NUCLEOTIDE SEQUENCE</scope>
</reference>
<keyword evidence="1" id="KW-0934">Plastid</keyword>
<dbReference type="GO" id="GO:0005840">
    <property type="term" value="C:ribosome"/>
    <property type="evidence" value="ECO:0007669"/>
    <property type="project" value="UniProtKB-KW"/>
</dbReference>
<geneLocation type="chloroplast" evidence="1"/>
<name>L7NPF9_TAXWM</name>